<evidence type="ECO:0000256" key="1">
    <source>
        <dbReference type="SAM" id="MobiDB-lite"/>
    </source>
</evidence>
<accession>A0A0G1X5H7</accession>
<sequence length="101" mass="11734">MSQTIQQLAAEIGELLAESFLDKKIKDLILKNIGDMPENLVFKLRDALQNEKDEMDTVIFEVELFLKQQDERWAKLTEEQQKTADAAGEELFEKLKDQPHE</sequence>
<reference evidence="2 3" key="1">
    <citation type="journal article" date="2015" name="Nature">
        <title>rRNA introns, odd ribosomes, and small enigmatic genomes across a large radiation of phyla.</title>
        <authorList>
            <person name="Brown C.T."/>
            <person name="Hug L.A."/>
            <person name="Thomas B.C."/>
            <person name="Sharon I."/>
            <person name="Castelle C.J."/>
            <person name="Singh A."/>
            <person name="Wilkins M.J."/>
            <person name="Williams K.H."/>
            <person name="Banfield J.F."/>
        </authorList>
    </citation>
    <scope>NUCLEOTIDE SEQUENCE [LARGE SCALE GENOMIC DNA]</scope>
</reference>
<comment type="caution">
    <text evidence="2">The sequence shown here is derived from an EMBL/GenBank/DDBJ whole genome shotgun (WGS) entry which is preliminary data.</text>
</comment>
<dbReference type="EMBL" id="LCPC01000007">
    <property type="protein sequence ID" value="KKU89655.1"/>
    <property type="molecule type" value="Genomic_DNA"/>
</dbReference>
<evidence type="ECO:0000313" key="2">
    <source>
        <dbReference type="EMBL" id="KKU89655.1"/>
    </source>
</evidence>
<feature type="compositionally biased region" description="Basic and acidic residues" evidence="1">
    <location>
        <begin position="91"/>
        <end position="101"/>
    </location>
</feature>
<dbReference type="AlphaFoldDB" id="A0A0G1X5H7"/>
<protein>
    <submittedName>
        <fullName evidence="2">Uncharacterized protein</fullName>
    </submittedName>
</protein>
<proteinExistence type="predicted"/>
<gene>
    <name evidence="2" type="ORF">UY20_C0007G0011</name>
</gene>
<feature type="region of interest" description="Disordered" evidence="1">
    <location>
        <begin position="78"/>
        <end position="101"/>
    </location>
</feature>
<organism evidence="2 3">
    <name type="scientific">Candidatus Yanofskybacteria bacterium GW2011_GWA1_48_10</name>
    <dbReference type="NCBI Taxonomy" id="1619022"/>
    <lineage>
        <taxon>Bacteria</taxon>
        <taxon>Candidatus Yanofskyibacteriota</taxon>
    </lineage>
</organism>
<evidence type="ECO:0000313" key="3">
    <source>
        <dbReference type="Proteomes" id="UP000034403"/>
    </source>
</evidence>
<name>A0A0G1X5H7_9BACT</name>
<dbReference type="Proteomes" id="UP000034403">
    <property type="component" value="Unassembled WGS sequence"/>
</dbReference>